<dbReference type="SFLD" id="SFLDS00029">
    <property type="entry name" value="Radical_SAM"/>
    <property type="match status" value="1"/>
</dbReference>
<sequence length="315" mass="35676">MNATATIAAADEQRARSKLWYVTSDDKPRGFIQSYALDELWLHTGTACNLACPFCLEGSKPGDTRLQLMRFDDAKPYIDEALTLGVKQFSFTGGEPFINKDMMRILDYSLRYRPCLVLTNATEPLIRRLKQLESLREHTHKLHFRVSLDHFEASRHDAGRGEGMFALTLEGLRKLHEMGFALSVANQVLADMPSEEVTKQFAAVFRAAGLPEDLPRIEFPEFYPPETEVSAPQITQSCMTDFQTEKSRRDFMCAFSRMVVKINGQTKVYACTLVDDDPDYALGETLAQSLQVPVSLKHHRCYSCFQFGASCSEMR</sequence>
<dbReference type="SUPFAM" id="SSF102114">
    <property type="entry name" value="Radical SAM enzymes"/>
    <property type="match status" value="1"/>
</dbReference>
<dbReference type="GO" id="GO:0046872">
    <property type="term" value="F:metal ion binding"/>
    <property type="evidence" value="ECO:0007669"/>
    <property type="project" value="UniProtKB-KW"/>
</dbReference>
<keyword evidence="3" id="KW-0479">Metal-binding</keyword>
<dbReference type="EMBL" id="SSFX01000029">
    <property type="protein sequence ID" value="TXI29656.1"/>
    <property type="molecule type" value="Genomic_DNA"/>
</dbReference>
<evidence type="ECO:0000259" key="6">
    <source>
        <dbReference type="Pfam" id="PF04055"/>
    </source>
</evidence>
<organism evidence="7 8">
    <name type="scientific">Nitrosomonas oligotropha</name>
    <dbReference type="NCBI Taxonomy" id="42354"/>
    <lineage>
        <taxon>Bacteria</taxon>
        <taxon>Pseudomonadati</taxon>
        <taxon>Pseudomonadota</taxon>
        <taxon>Betaproteobacteria</taxon>
        <taxon>Nitrosomonadales</taxon>
        <taxon>Nitrosomonadaceae</taxon>
        <taxon>Nitrosomonas</taxon>
    </lineage>
</organism>
<dbReference type="InterPro" id="IPR058240">
    <property type="entry name" value="rSAM_sf"/>
</dbReference>
<dbReference type="Gene3D" id="3.20.20.70">
    <property type="entry name" value="Aldolase class I"/>
    <property type="match status" value="1"/>
</dbReference>
<dbReference type="InterPro" id="IPR013785">
    <property type="entry name" value="Aldolase_TIM"/>
</dbReference>
<dbReference type="GO" id="GO:0051536">
    <property type="term" value="F:iron-sulfur cluster binding"/>
    <property type="evidence" value="ECO:0007669"/>
    <property type="project" value="UniProtKB-KW"/>
</dbReference>
<dbReference type="AlphaFoldDB" id="A0A5C7VV83"/>
<dbReference type="Proteomes" id="UP000321055">
    <property type="component" value="Unassembled WGS sequence"/>
</dbReference>
<evidence type="ECO:0000256" key="1">
    <source>
        <dbReference type="ARBA" id="ARBA00001966"/>
    </source>
</evidence>
<dbReference type="CDD" id="cd01335">
    <property type="entry name" value="Radical_SAM"/>
    <property type="match status" value="1"/>
</dbReference>
<accession>A0A5C7VV83</accession>
<evidence type="ECO:0000313" key="7">
    <source>
        <dbReference type="EMBL" id="TXI29656.1"/>
    </source>
</evidence>
<comment type="cofactor">
    <cofactor evidence="1">
        <name>[4Fe-4S] cluster</name>
        <dbReference type="ChEBI" id="CHEBI:49883"/>
    </cofactor>
</comment>
<evidence type="ECO:0000256" key="3">
    <source>
        <dbReference type="ARBA" id="ARBA00022723"/>
    </source>
</evidence>
<protein>
    <submittedName>
        <fullName evidence="7">Radical SAM protein</fullName>
    </submittedName>
</protein>
<dbReference type="GO" id="GO:0003824">
    <property type="term" value="F:catalytic activity"/>
    <property type="evidence" value="ECO:0007669"/>
    <property type="project" value="InterPro"/>
</dbReference>
<evidence type="ECO:0000256" key="2">
    <source>
        <dbReference type="ARBA" id="ARBA00022691"/>
    </source>
</evidence>
<proteinExistence type="predicted"/>
<keyword evidence="2" id="KW-0949">S-adenosyl-L-methionine</keyword>
<keyword evidence="5" id="KW-0411">Iron-sulfur</keyword>
<dbReference type="PANTHER" id="PTHR11228">
    <property type="entry name" value="RADICAL SAM DOMAIN PROTEIN"/>
    <property type="match status" value="1"/>
</dbReference>
<keyword evidence="4" id="KW-0408">Iron</keyword>
<dbReference type="InterPro" id="IPR007197">
    <property type="entry name" value="rSAM"/>
</dbReference>
<feature type="domain" description="Radical SAM core" evidence="6">
    <location>
        <begin position="45"/>
        <end position="181"/>
    </location>
</feature>
<evidence type="ECO:0000256" key="4">
    <source>
        <dbReference type="ARBA" id="ARBA00023004"/>
    </source>
</evidence>
<dbReference type="SFLD" id="SFLDG01067">
    <property type="entry name" value="SPASM/twitch_domain_containing"/>
    <property type="match status" value="1"/>
</dbReference>
<evidence type="ECO:0000313" key="8">
    <source>
        <dbReference type="Proteomes" id="UP000321055"/>
    </source>
</evidence>
<gene>
    <name evidence="7" type="ORF">E6Q60_03765</name>
</gene>
<dbReference type="PANTHER" id="PTHR11228:SF7">
    <property type="entry name" value="PQQA PEPTIDE CYCLASE"/>
    <property type="match status" value="1"/>
</dbReference>
<reference evidence="7 8" key="1">
    <citation type="submission" date="2018-09" db="EMBL/GenBank/DDBJ databases">
        <title>Metagenome Assembled Genomes from an Advanced Water Purification Facility.</title>
        <authorList>
            <person name="Stamps B.W."/>
            <person name="Spear J.R."/>
        </authorList>
    </citation>
    <scope>NUCLEOTIDE SEQUENCE [LARGE SCALE GENOMIC DNA]</scope>
    <source>
        <strain evidence="7">Bin_54_1</strain>
    </source>
</reference>
<dbReference type="InterPro" id="IPR050377">
    <property type="entry name" value="Radical_SAM_PqqE_MftC-like"/>
</dbReference>
<dbReference type="Pfam" id="PF04055">
    <property type="entry name" value="Radical_SAM"/>
    <property type="match status" value="1"/>
</dbReference>
<name>A0A5C7VV83_9PROT</name>
<evidence type="ECO:0000256" key="5">
    <source>
        <dbReference type="ARBA" id="ARBA00023014"/>
    </source>
</evidence>
<comment type="caution">
    <text evidence="7">The sequence shown here is derived from an EMBL/GenBank/DDBJ whole genome shotgun (WGS) entry which is preliminary data.</text>
</comment>